<dbReference type="PROSITE" id="PS50209">
    <property type="entry name" value="CARD"/>
    <property type="match status" value="1"/>
</dbReference>
<dbReference type="Pfam" id="PF23679">
    <property type="entry name" value="UPA-FIIND"/>
    <property type="match status" value="1"/>
</dbReference>
<dbReference type="SUPFAM" id="SSF47986">
    <property type="entry name" value="DEATH domain"/>
    <property type="match status" value="1"/>
</dbReference>
<dbReference type="OMA" id="ANRVWER"/>
<dbReference type="Gene3D" id="1.10.533.10">
    <property type="entry name" value="Death Domain, Fas"/>
    <property type="match status" value="1"/>
</dbReference>
<dbReference type="AlphaFoldDB" id="A0A3P8QZV5"/>
<comment type="subcellular location">
    <subcellularLocation>
        <location evidence="1">Cytoplasm</location>
        <location evidence="1">Cytosol</location>
    </subcellularLocation>
</comment>
<dbReference type="InterPro" id="IPR025307">
    <property type="entry name" value="FIIND_dom"/>
</dbReference>
<name>A0A3P8QZV5_ASTCA</name>
<reference evidence="8" key="1">
    <citation type="submission" date="2018-05" db="EMBL/GenBank/DDBJ databases">
        <authorList>
            <person name="Datahose"/>
        </authorList>
    </citation>
    <scope>NUCLEOTIDE SEQUENCE</scope>
</reference>
<dbReference type="InterPro" id="IPR011029">
    <property type="entry name" value="DEATH-like_dom_sf"/>
</dbReference>
<reference evidence="8" key="2">
    <citation type="submission" date="2025-08" db="UniProtKB">
        <authorList>
            <consortium name="Ensembl"/>
        </authorList>
    </citation>
    <scope>IDENTIFICATION</scope>
</reference>
<accession>A0A3P8QZV5</accession>
<feature type="domain" description="CARD" evidence="6">
    <location>
        <begin position="377"/>
        <end position="468"/>
    </location>
</feature>
<keyword evidence="4" id="KW-0391">Immunity</keyword>
<dbReference type="Bgee" id="ENSACLG00000023782">
    <property type="expression patterns" value="Expressed in ovary"/>
</dbReference>
<dbReference type="PANTHER" id="PTHR46985">
    <property type="entry name" value="NACHT, LRR AND PYD DOMAINS-CONTAINING PROTEIN 1"/>
    <property type="match status" value="1"/>
</dbReference>
<dbReference type="PROSITE" id="PS51830">
    <property type="entry name" value="FIIND"/>
    <property type="match status" value="1"/>
</dbReference>
<evidence type="ECO:0008006" key="10">
    <source>
        <dbReference type="Google" id="ProtNLM"/>
    </source>
</evidence>
<keyword evidence="9" id="KW-1185">Reference proteome</keyword>
<dbReference type="Pfam" id="PF13553">
    <property type="entry name" value="FIIND"/>
    <property type="match status" value="1"/>
</dbReference>
<dbReference type="GO" id="GO:0005829">
    <property type="term" value="C:cytosol"/>
    <property type="evidence" value="ECO:0007669"/>
    <property type="project" value="UniProtKB-SubCell"/>
</dbReference>
<dbReference type="Proteomes" id="UP000265100">
    <property type="component" value="Chromosome 9"/>
</dbReference>
<dbReference type="GO" id="GO:0045087">
    <property type="term" value="P:innate immune response"/>
    <property type="evidence" value="ECO:0007669"/>
    <property type="project" value="UniProtKB-KW"/>
</dbReference>
<evidence type="ECO:0000256" key="3">
    <source>
        <dbReference type="ARBA" id="ARBA00022588"/>
    </source>
</evidence>
<feature type="domain" description="FIIND" evidence="7">
    <location>
        <begin position="99"/>
        <end position="381"/>
    </location>
</feature>
<dbReference type="Pfam" id="PF00619">
    <property type="entry name" value="CARD"/>
    <property type="match status" value="1"/>
</dbReference>
<dbReference type="STRING" id="8154.ENSACLP00000035113"/>
<dbReference type="Ensembl" id="ENSACLT00000035938.2">
    <property type="protein sequence ID" value="ENSACLP00000035113.2"/>
    <property type="gene ID" value="ENSACLG00000023782.2"/>
</dbReference>
<protein>
    <recommendedName>
        <fullName evidence="10">FIIND domain-containing protein</fullName>
    </recommendedName>
</protein>
<dbReference type="GO" id="GO:0006954">
    <property type="term" value="P:inflammatory response"/>
    <property type="evidence" value="ECO:0007669"/>
    <property type="project" value="UniProtKB-KW"/>
</dbReference>
<dbReference type="PANTHER" id="PTHR46985:SF2">
    <property type="entry name" value="APOPTOSIS-ASSOCIATED SPECK-LIKE PROTEIN CONTAINING A CARD"/>
    <property type="match status" value="1"/>
</dbReference>
<evidence type="ECO:0000259" key="6">
    <source>
        <dbReference type="PROSITE" id="PS50209"/>
    </source>
</evidence>
<dbReference type="GeneTree" id="ENSGT00730000111912"/>
<organism evidence="8 9">
    <name type="scientific">Astatotilapia calliptera</name>
    <name type="common">Eastern happy</name>
    <name type="synonym">Chromis callipterus</name>
    <dbReference type="NCBI Taxonomy" id="8154"/>
    <lineage>
        <taxon>Eukaryota</taxon>
        <taxon>Metazoa</taxon>
        <taxon>Chordata</taxon>
        <taxon>Craniata</taxon>
        <taxon>Vertebrata</taxon>
        <taxon>Euteleostomi</taxon>
        <taxon>Actinopterygii</taxon>
        <taxon>Neopterygii</taxon>
        <taxon>Teleostei</taxon>
        <taxon>Neoteleostei</taxon>
        <taxon>Acanthomorphata</taxon>
        <taxon>Ovalentaria</taxon>
        <taxon>Cichlomorphae</taxon>
        <taxon>Cichliformes</taxon>
        <taxon>Cichlidae</taxon>
        <taxon>African cichlids</taxon>
        <taxon>Pseudocrenilabrinae</taxon>
        <taxon>Haplochromini</taxon>
        <taxon>Astatotilapia</taxon>
    </lineage>
</organism>
<dbReference type="GO" id="GO:0042981">
    <property type="term" value="P:regulation of apoptotic process"/>
    <property type="evidence" value="ECO:0007669"/>
    <property type="project" value="InterPro"/>
</dbReference>
<evidence type="ECO:0000256" key="1">
    <source>
        <dbReference type="ARBA" id="ARBA00004514"/>
    </source>
</evidence>
<evidence type="ECO:0000259" key="7">
    <source>
        <dbReference type="PROSITE" id="PS51830"/>
    </source>
</evidence>
<keyword evidence="2" id="KW-0963">Cytoplasm</keyword>
<evidence type="ECO:0000256" key="5">
    <source>
        <dbReference type="ARBA" id="ARBA00023198"/>
    </source>
</evidence>
<evidence type="ECO:0000313" key="8">
    <source>
        <dbReference type="Ensembl" id="ENSACLP00000035113.2"/>
    </source>
</evidence>
<evidence type="ECO:0000256" key="2">
    <source>
        <dbReference type="ARBA" id="ARBA00022490"/>
    </source>
</evidence>
<evidence type="ECO:0000256" key="4">
    <source>
        <dbReference type="ARBA" id="ARBA00022859"/>
    </source>
</evidence>
<keyword evidence="5" id="KW-0395">Inflammatory response</keyword>
<dbReference type="InterPro" id="IPR051249">
    <property type="entry name" value="NLRP_Inflammasome"/>
</dbReference>
<proteinExistence type="predicted"/>
<keyword evidence="3" id="KW-0399">Innate immunity</keyword>
<dbReference type="SMART" id="SM00114">
    <property type="entry name" value="CARD"/>
    <property type="match status" value="1"/>
</dbReference>
<dbReference type="InterPro" id="IPR001315">
    <property type="entry name" value="CARD"/>
</dbReference>
<reference evidence="8" key="3">
    <citation type="submission" date="2025-09" db="UniProtKB">
        <authorList>
            <consortium name="Ensembl"/>
        </authorList>
    </citation>
    <scope>IDENTIFICATION</scope>
</reference>
<sequence length="468" mass="53283">MFHRCKQDRMKLRQKHPHCFDAGDAPLKKKLNGQTSVPMNTQSNSQSVNGQESLEGIKHTGAITYNAMIQNKGRRQSLITTQRRTDLTQATCSPDMKPQSCFEEFTPIITADESEDETYTFQCSSAGLYQCSVTGLVFDMKAEGDVVYRTVPWNLRLLAQHHKKPAGPLFDIKCQQQSVCQLHLPHCELISTGGGQFLQVAHVKDESIEFIRPHQITETHVVINITGFSRFGNVKDEDSPTEPVQALVLLFYKPPEELNLRSFLNVLLLPRNIMIHDVKNKRRELVGEEMYIDVPSKCILYPKQVYSLSTVPDDDLIVVQPNEAEFDEEHLNYSITTFQVILKTIITDINLSVTHQGSSSCIWEREVCLLPNRVRDMTASPKKRLLNVRSSFIDRISGPVLSSLMDKLLEKGLMVDGDREEADTMQTRSDRARFVIDTVRRKGEAASSQMIEFLRELDAFLHRNLFLI</sequence>
<evidence type="ECO:0000313" key="9">
    <source>
        <dbReference type="Proteomes" id="UP000265100"/>
    </source>
</evidence>